<evidence type="ECO:0000256" key="1">
    <source>
        <dbReference type="SAM" id="Phobius"/>
    </source>
</evidence>
<name>A0A7Y0LB31_9GAMM</name>
<organism evidence="2 3">
    <name type="scientific">Thalassotalea algicola</name>
    <dbReference type="NCBI Taxonomy" id="2716224"/>
    <lineage>
        <taxon>Bacteria</taxon>
        <taxon>Pseudomonadati</taxon>
        <taxon>Pseudomonadota</taxon>
        <taxon>Gammaproteobacteria</taxon>
        <taxon>Alteromonadales</taxon>
        <taxon>Colwelliaceae</taxon>
        <taxon>Thalassotalea</taxon>
    </lineage>
</organism>
<protein>
    <recommendedName>
        <fullName evidence="4">DUF4234 domain-containing protein</fullName>
    </recommendedName>
</protein>
<reference evidence="2 3" key="1">
    <citation type="submission" date="2020-04" db="EMBL/GenBank/DDBJ databases">
        <title>Thalassotalea sp. M1531, isolated from the surface of marine red alga.</title>
        <authorList>
            <person name="Pang L."/>
            <person name="Lu D.-C."/>
        </authorList>
    </citation>
    <scope>NUCLEOTIDE SEQUENCE [LARGE SCALE GENOMIC DNA]</scope>
    <source>
        <strain evidence="2 3">M1531</strain>
    </source>
</reference>
<evidence type="ECO:0000313" key="3">
    <source>
        <dbReference type="Proteomes" id="UP000568664"/>
    </source>
</evidence>
<feature type="transmembrane region" description="Helical" evidence="1">
    <location>
        <begin position="29"/>
        <end position="46"/>
    </location>
</feature>
<comment type="caution">
    <text evidence="2">The sequence shown here is derived from an EMBL/GenBank/DDBJ whole genome shotgun (WGS) entry which is preliminary data.</text>
</comment>
<dbReference type="AlphaFoldDB" id="A0A7Y0LB31"/>
<evidence type="ECO:0008006" key="4">
    <source>
        <dbReference type="Google" id="ProtNLM"/>
    </source>
</evidence>
<accession>A0A7Y0LB31</accession>
<proteinExistence type="predicted"/>
<dbReference type="EMBL" id="JABBXH010000002">
    <property type="protein sequence ID" value="NMP31057.1"/>
    <property type="molecule type" value="Genomic_DNA"/>
</dbReference>
<keyword evidence="1" id="KW-0812">Transmembrane</keyword>
<gene>
    <name evidence="2" type="ORF">HII17_05715</name>
</gene>
<dbReference type="RefSeq" id="WP_169074400.1">
    <property type="nucleotide sequence ID" value="NZ_JABBXH010000002.1"/>
</dbReference>
<keyword evidence="1" id="KW-1133">Transmembrane helix</keyword>
<evidence type="ECO:0000313" key="2">
    <source>
        <dbReference type="EMBL" id="NMP31057.1"/>
    </source>
</evidence>
<sequence length="191" mass="21822">MEESVEQLDMQEPVTTTEMEFYAVSQKKFLIMFLGTFGIYSIYWFYKHWSLYKESENEAMWPVMRSIFQVFFTHSLFSLFEMKYQIKTGEAPKSINHIATIFVVTAIIGNIGSNLSERGYGIPFTYYSLLIALPITCWCLYQAQSLANYASDDVEASSNNKLTSLNYIWLALGAVIWLLNIVGLFVVASGA</sequence>
<keyword evidence="3" id="KW-1185">Reference proteome</keyword>
<feature type="transmembrane region" description="Helical" evidence="1">
    <location>
        <begin position="66"/>
        <end position="82"/>
    </location>
</feature>
<dbReference type="Proteomes" id="UP000568664">
    <property type="component" value="Unassembled WGS sequence"/>
</dbReference>
<keyword evidence="1" id="KW-0472">Membrane</keyword>
<feature type="transmembrane region" description="Helical" evidence="1">
    <location>
        <begin position="94"/>
        <end position="112"/>
    </location>
</feature>
<feature type="transmembrane region" description="Helical" evidence="1">
    <location>
        <begin position="167"/>
        <end position="188"/>
    </location>
</feature>
<feature type="transmembrane region" description="Helical" evidence="1">
    <location>
        <begin position="124"/>
        <end position="141"/>
    </location>
</feature>